<reference evidence="2 3" key="1">
    <citation type="submission" date="2013-12" db="EMBL/GenBank/DDBJ databases">
        <authorList>
            <person name="Tong Y."/>
            <person name="Zhang J."/>
            <person name="Huang Y."/>
            <person name="Li S."/>
            <person name="Pei G."/>
            <person name="Zhang Z."/>
            <person name="Mi Z."/>
            <person name="An X."/>
        </authorList>
    </citation>
    <scope>NUCLEOTIDE SEQUENCE [LARGE SCALE GENOMIC DNA]</scope>
    <source>
        <strain evidence="2">AMIV</strain>
    </source>
</reference>
<dbReference type="EMBL" id="KF938901">
    <property type="protein sequence ID" value="AHL67604.1"/>
    <property type="molecule type" value="Genomic_DNA"/>
</dbReference>
<evidence type="ECO:0000313" key="3">
    <source>
        <dbReference type="Proteomes" id="UP000110868"/>
    </source>
</evidence>
<keyword evidence="3" id="KW-1185">Reference proteome</keyword>
<name>W8QF56_9VIRU</name>
<sequence length="218" mass="25753">MSHKTLSLIRIKDRVACKKITTIKEMLGYVYVVTTKRYQKKFIFKIGFSTNLGKRIKLFNATRMDDDLFYCVRHWKTTHYSKLETFLHSHLHEYRKKNEFFQVSLDLIEEGVKKFAETNGPHAFHQDVVLVNSQIFKVEFLPQKNIFILENENGMTSATDVEMRDIVKLWLNCVDKYGLVRFMSTDAIDNLVVLLKTSATRNKEEVQDLSREFRRLCL</sequence>
<protein>
    <recommendedName>
        <fullName evidence="1">Bacteriophage T5 Orf172 DNA-binding domain-containing protein</fullName>
    </recommendedName>
</protein>
<dbReference type="InterPro" id="IPR018306">
    <property type="entry name" value="Phage_T5_Orf172_DNA-bd"/>
</dbReference>
<evidence type="ECO:0000259" key="1">
    <source>
        <dbReference type="SMART" id="SM00974"/>
    </source>
</evidence>
<dbReference type="Proteomes" id="UP000110868">
    <property type="component" value="Segment"/>
</dbReference>
<organism evidence="2 3">
    <name type="scientific">Chloriridovirus anopheles1</name>
    <dbReference type="NCBI Taxonomy" id="1465751"/>
    <lineage>
        <taxon>Viruses</taxon>
        <taxon>Varidnaviria</taxon>
        <taxon>Bamfordvirae</taxon>
        <taxon>Nucleocytoviricota</taxon>
        <taxon>Megaviricetes</taxon>
        <taxon>Pimascovirales</taxon>
        <taxon>Pimascovirales incertae sedis</taxon>
        <taxon>Iridoviridae</taxon>
        <taxon>Betairidovirinae</taxon>
        <taxon>Chloriridovirus</taxon>
    </lineage>
</organism>
<dbReference type="RefSeq" id="YP_009021188.1">
    <property type="nucleotide sequence ID" value="NC_023848.1"/>
</dbReference>
<dbReference type="SMART" id="SM00974">
    <property type="entry name" value="T5orf172"/>
    <property type="match status" value="1"/>
</dbReference>
<dbReference type="GeneID" id="18938274"/>
<dbReference type="KEGG" id="vg:18938274"/>
<accession>W8QF56</accession>
<proteinExistence type="predicted"/>
<feature type="domain" description="Bacteriophage T5 Orf172 DNA-binding" evidence="1">
    <location>
        <begin position="38"/>
        <end position="115"/>
    </location>
</feature>
<evidence type="ECO:0000313" key="2">
    <source>
        <dbReference type="EMBL" id="AHL67604.1"/>
    </source>
</evidence>
<dbReference type="Pfam" id="PF13455">
    <property type="entry name" value="MUG113"/>
    <property type="match status" value="1"/>
</dbReference>
<gene>
    <name evidence="2" type="ORF">AMIV_113</name>
</gene>